<feature type="transmembrane region" description="Helical" evidence="1">
    <location>
        <begin position="81"/>
        <end position="99"/>
    </location>
</feature>
<protein>
    <submittedName>
        <fullName evidence="2">Membrane-bound metal-dependent hydrolase YbcI (DUF457 family)</fullName>
    </submittedName>
</protein>
<feature type="transmembrane region" description="Helical" evidence="1">
    <location>
        <begin position="148"/>
        <end position="166"/>
    </location>
</feature>
<keyword evidence="1" id="KW-0812">Transmembrane</keyword>
<feature type="transmembrane region" description="Helical" evidence="1">
    <location>
        <begin position="47"/>
        <end position="69"/>
    </location>
</feature>
<dbReference type="RefSeq" id="WP_259123850.1">
    <property type="nucleotide sequence ID" value="NZ_JANTZO010000005.1"/>
</dbReference>
<feature type="transmembrane region" description="Helical" evidence="1">
    <location>
        <begin position="7"/>
        <end position="27"/>
    </location>
</feature>
<sequence>MAGYKGHIAGGGIAAGCVYGLGAFLHGPMQRAEWVPASVYTLPGWPIGTWDGVAYGASLAAVCLLFSLFPDIDTESMGQRVFGCLLLTGIVVLIAARQFREASLLGVFAALPLVSNHRGWTHTKAAMVMVPLPIAIVPYLFMPGAPRIGVPLYIAAVVGYYTHLAIDGRA</sequence>
<dbReference type="GO" id="GO:0016787">
    <property type="term" value="F:hydrolase activity"/>
    <property type="evidence" value="ECO:0007669"/>
    <property type="project" value="UniProtKB-KW"/>
</dbReference>
<feature type="transmembrane region" description="Helical" evidence="1">
    <location>
        <begin position="119"/>
        <end position="141"/>
    </location>
</feature>
<dbReference type="EMBL" id="JANUAE010000004">
    <property type="protein sequence ID" value="MCS3709896.1"/>
    <property type="molecule type" value="Genomic_DNA"/>
</dbReference>
<dbReference type="AlphaFoldDB" id="A0A9X2Q5N7"/>
<name>A0A9X2Q5N7_9BACT</name>
<proteinExistence type="predicted"/>
<keyword evidence="2" id="KW-0378">Hydrolase</keyword>
<accession>A0A9X2Q5N7</accession>
<comment type="caution">
    <text evidence="2">The sequence shown here is derived from an EMBL/GenBank/DDBJ whole genome shotgun (WGS) entry which is preliminary data.</text>
</comment>
<dbReference type="Proteomes" id="UP001155057">
    <property type="component" value="Unassembled WGS sequence"/>
</dbReference>
<evidence type="ECO:0000313" key="3">
    <source>
        <dbReference type="Proteomes" id="UP001155057"/>
    </source>
</evidence>
<evidence type="ECO:0000256" key="1">
    <source>
        <dbReference type="SAM" id="Phobius"/>
    </source>
</evidence>
<evidence type="ECO:0000313" key="2">
    <source>
        <dbReference type="EMBL" id="MCS3709896.1"/>
    </source>
</evidence>
<dbReference type="InterPro" id="IPR007404">
    <property type="entry name" value="YdjM-like"/>
</dbReference>
<organism evidence="2 3">
    <name type="scientific">Salinibacter ruber</name>
    <dbReference type="NCBI Taxonomy" id="146919"/>
    <lineage>
        <taxon>Bacteria</taxon>
        <taxon>Pseudomonadati</taxon>
        <taxon>Rhodothermota</taxon>
        <taxon>Rhodothermia</taxon>
        <taxon>Rhodothermales</taxon>
        <taxon>Salinibacteraceae</taxon>
        <taxon>Salinibacter</taxon>
    </lineage>
</organism>
<gene>
    <name evidence="2" type="ORF">GGP61_001500</name>
</gene>
<dbReference type="PROSITE" id="PS51257">
    <property type="entry name" value="PROKAR_LIPOPROTEIN"/>
    <property type="match status" value="1"/>
</dbReference>
<reference evidence="2" key="1">
    <citation type="submission" date="2022-08" db="EMBL/GenBank/DDBJ databases">
        <title>Genomic Encyclopedia of Type Strains, Phase V (KMG-V): Genome sequencing to study the core and pangenomes of soil and plant-associated prokaryotes.</title>
        <authorList>
            <person name="Whitman W."/>
        </authorList>
    </citation>
    <scope>NUCLEOTIDE SEQUENCE</scope>
    <source>
        <strain evidence="2">SP3049</strain>
    </source>
</reference>
<keyword evidence="1" id="KW-1133">Transmembrane helix</keyword>
<dbReference type="Pfam" id="PF04307">
    <property type="entry name" value="YdjM"/>
    <property type="match status" value="1"/>
</dbReference>
<keyword evidence="1" id="KW-0472">Membrane</keyword>